<name>A0A8I2YMM8_9AGAM</name>
<keyword evidence="4" id="KW-1185">Reference proteome</keyword>
<dbReference type="Proteomes" id="UP000683000">
    <property type="component" value="Unassembled WGS sequence"/>
</dbReference>
<accession>A0A8I2YMM8</accession>
<feature type="domain" description="DUF8190" evidence="2">
    <location>
        <begin position="122"/>
        <end position="232"/>
    </location>
</feature>
<dbReference type="AlphaFoldDB" id="A0A8I2YMM8"/>
<evidence type="ECO:0000313" key="4">
    <source>
        <dbReference type="Proteomes" id="UP000683000"/>
    </source>
</evidence>
<sequence length="232" mass="26078">MLVDDPYDQNIIKDAIMRSVQTRGIDQNLDFEQQFTTTHAHSLSLATLASLHRDSCAQDAVRLLQYRSRLIIPNSLLLDPEDNHRVLAAMDGHFIDYFLCLGSRLGLNALLPSLAIAHDHTWHIQLSFSKLFKLWPNTPSKLPFSTTGRMLHIGTRQQEEIWLTLVPNSVLEPPHHLDAAATAAPGDQHHDADHDDLRPADDFTPLDAPTTALVPTHTYIMVLFFAHVLSTM</sequence>
<dbReference type="OrthoDB" id="2736611at2759"/>
<reference evidence="3" key="1">
    <citation type="submission" date="2021-03" db="EMBL/GenBank/DDBJ databases">
        <title>Evolutionary innovations through gain and loss of genes in the ectomycorrhizal Boletales.</title>
        <authorList>
            <person name="Wu G."/>
            <person name="Miyauchi S."/>
            <person name="Morin E."/>
            <person name="Yang Z.-L."/>
            <person name="Xu J."/>
            <person name="Martin F.M."/>
        </authorList>
    </citation>
    <scope>NUCLEOTIDE SEQUENCE</scope>
    <source>
        <strain evidence="3">BR01</strain>
    </source>
</reference>
<protein>
    <recommendedName>
        <fullName evidence="2">DUF8190 domain-containing protein</fullName>
    </recommendedName>
</protein>
<feature type="compositionally biased region" description="Basic and acidic residues" evidence="1">
    <location>
        <begin position="187"/>
        <end position="201"/>
    </location>
</feature>
<dbReference type="Pfam" id="PF26608">
    <property type="entry name" value="DUF8190"/>
    <property type="match status" value="1"/>
</dbReference>
<dbReference type="InterPro" id="IPR058503">
    <property type="entry name" value="DUF8190"/>
</dbReference>
<gene>
    <name evidence="3" type="ORF">JVT61DRAFT_4606</name>
</gene>
<comment type="caution">
    <text evidence="3">The sequence shown here is derived from an EMBL/GenBank/DDBJ whole genome shotgun (WGS) entry which is preliminary data.</text>
</comment>
<evidence type="ECO:0000256" key="1">
    <source>
        <dbReference type="SAM" id="MobiDB-lite"/>
    </source>
</evidence>
<feature type="region of interest" description="Disordered" evidence="1">
    <location>
        <begin position="181"/>
        <end position="201"/>
    </location>
</feature>
<dbReference type="EMBL" id="JAGFBS010000019">
    <property type="protein sequence ID" value="KAG6373978.1"/>
    <property type="molecule type" value="Genomic_DNA"/>
</dbReference>
<evidence type="ECO:0000313" key="3">
    <source>
        <dbReference type="EMBL" id="KAG6373978.1"/>
    </source>
</evidence>
<organism evidence="3 4">
    <name type="scientific">Boletus reticuloceps</name>
    <dbReference type="NCBI Taxonomy" id="495285"/>
    <lineage>
        <taxon>Eukaryota</taxon>
        <taxon>Fungi</taxon>
        <taxon>Dikarya</taxon>
        <taxon>Basidiomycota</taxon>
        <taxon>Agaricomycotina</taxon>
        <taxon>Agaricomycetes</taxon>
        <taxon>Agaricomycetidae</taxon>
        <taxon>Boletales</taxon>
        <taxon>Boletineae</taxon>
        <taxon>Boletaceae</taxon>
        <taxon>Boletoideae</taxon>
        <taxon>Boletus</taxon>
    </lineage>
</organism>
<evidence type="ECO:0000259" key="2">
    <source>
        <dbReference type="Pfam" id="PF26608"/>
    </source>
</evidence>
<proteinExistence type="predicted"/>